<proteinExistence type="predicted"/>
<protein>
    <recommendedName>
        <fullName evidence="1">HTH cro/C1-type domain-containing protein</fullName>
    </recommendedName>
</protein>
<gene>
    <name evidence="2" type="ORF">S03H2_50361</name>
</gene>
<dbReference type="EMBL" id="BARU01031878">
    <property type="protein sequence ID" value="GAH64639.1"/>
    <property type="molecule type" value="Genomic_DNA"/>
</dbReference>
<dbReference type="Gene3D" id="1.10.260.40">
    <property type="entry name" value="lambda repressor-like DNA-binding domains"/>
    <property type="match status" value="1"/>
</dbReference>
<organism evidence="2">
    <name type="scientific">marine sediment metagenome</name>
    <dbReference type="NCBI Taxonomy" id="412755"/>
    <lineage>
        <taxon>unclassified sequences</taxon>
        <taxon>metagenomes</taxon>
        <taxon>ecological metagenomes</taxon>
    </lineage>
</organism>
<feature type="domain" description="HTH cro/C1-type" evidence="1">
    <location>
        <begin position="55"/>
        <end position="79"/>
    </location>
</feature>
<reference evidence="2" key="1">
    <citation type="journal article" date="2014" name="Front. Microbiol.">
        <title>High frequency of phylogenetically diverse reductive dehalogenase-homologous genes in deep subseafloor sedimentary metagenomes.</title>
        <authorList>
            <person name="Kawai M."/>
            <person name="Futagami T."/>
            <person name="Toyoda A."/>
            <person name="Takaki Y."/>
            <person name="Nishi S."/>
            <person name="Hori S."/>
            <person name="Arai W."/>
            <person name="Tsubouchi T."/>
            <person name="Morono Y."/>
            <person name="Uchiyama I."/>
            <person name="Ito T."/>
            <person name="Fujiyama A."/>
            <person name="Inagaki F."/>
            <person name="Takami H."/>
        </authorList>
    </citation>
    <scope>NUCLEOTIDE SEQUENCE</scope>
    <source>
        <strain evidence="2">Expedition CK06-06</strain>
    </source>
</reference>
<sequence length="116" mass="13551">MNKTTKVKGVNFIKTDERVLAKIKETIREKGKGWNPARLARELGFSSTWGNYMIKGERRLSVNMLLEIAKKLNVDPASLLPRPDNPRPRLSFDEYIWFAIKEKLDKHIDEKLKKIK</sequence>
<comment type="caution">
    <text evidence="2">The sequence shown here is derived from an EMBL/GenBank/DDBJ whole genome shotgun (WGS) entry which is preliminary data.</text>
</comment>
<dbReference type="InterPro" id="IPR010982">
    <property type="entry name" value="Lambda_DNA-bd_dom_sf"/>
</dbReference>
<name>X1IEW2_9ZZZZ</name>
<dbReference type="PROSITE" id="PS50943">
    <property type="entry name" value="HTH_CROC1"/>
    <property type="match status" value="1"/>
</dbReference>
<accession>X1IEW2</accession>
<dbReference type="InterPro" id="IPR001387">
    <property type="entry name" value="Cro/C1-type_HTH"/>
</dbReference>
<dbReference type="AlphaFoldDB" id="X1IEW2"/>
<evidence type="ECO:0000259" key="1">
    <source>
        <dbReference type="PROSITE" id="PS50943"/>
    </source>
</evidence>
<dbReference type="GO" id="GO:0003677">
    <property type="term" value="F:DNA binding"/>
    <property type="evidence" value="ECO:0007669"/>
    <property type="project" value="InterPro"/>
</dbReference>
<dbReference type="CDD" id="cd00093">
    <property type="entry name" value="HTH_XRE"/>
    <property type="match status" value="1"/>
</dbReference>
<dbReference type="SUPFAM" id="SSF47413">
    <property type="entry name" value="lambda repressor-like DNA-binding domains"/>
    <property type="match status" value="1"/>
</dbReference>
<evidence type="ECO:0000313" key="2">
    <source>
        <dbReference type="EMBL" id="GAH64639.1"/>
    </source>
</evidence>